<proteinExistence type="predicted"/>
<organism evidence="1">
    <name type="scientific">Manihot esculenta</name>
    <name type="common">Cassava</name>
    <name type="synonym">Jatropha manihot</name>
    <dbReference type="NCBI Taxonomy" id="3983"/>
    <lineage>
        <taxon>Eukaryota</taxon>
        <taxon>Viridiplantae</taxon>
        <taxon>Streptophyta</taxon>
        <taxon>Embryophyta</taxon>
        <taxon>Tracheophyta</taxon>
        <taxon>Spermatophyta</taxon>
        <taxon>Magnoliopsida</taxon>
        <taxon>eudicotyledons</taxon>
        <taxon>Gunneridae</taxon>
        <taxon>Pentapetalae</taxon>
        <taxon>rosids</taxon>
        <taxon>fabids</taxon>
        <taxon>Malpighiales</taxon>
        <taxon>Euphorbiaceae</taxon>
        <taxon>Crotonoideae</taxon>
        <taxon>Manihoteae</taxon>
        <taxon>Manihot</taxon>
    </lineage>
</organism>
<protein>
    <submittedName>
        <fullName evidence="1">Uncharacterized protein</fullName>
    </submittedName>
</protein>
<name>A0A2C9UD73_MANES</name>
<accession>A0A2C9UD73</accession>
<dbReference type="AlphaFoldDB" id="A0A2C9UD73"/>
<reference evidence="1" key="1">
    <citation type="submission" date="2016-02" db="EMBL/GenBank/DDBJ databases">
        <title>WGS assembly of Manihot esculenta.</title>
        <authorList>
            <person name="Bredeson J.V."/>
            <person name="Prochnik S.E."/>
            <person name="Lyons J.B."/>
            <person name="Schmutz J."/>
            <person name="Grimwood J."/>
            <person name="Vrebalov J."/>
            <person name="Bart R.S."/>
            <person name="Amuge T."/>
            <person name="Ferguson M.E."/>
            <person name="Green R."/>
            <person name="Putnam N."/>
            <person name="Stites J."/>
            <person name="Rounsley S."/>
            <person name="Rokhsar D.S."/>
        </authorList>
    </citation>
    <scope>NUCLEOTIDE SEQUENCE [LARGE SCALE GENOMIC DNA]</scope>
    <source>
        <tissue evidence="1">Leaf</tissue>
    </source>
</reference>
<sequence length="56" mass="6433">MHNIGLLRLSFISNQKALQEEKKAIENRPILHNRELIDLPKDNKLTTIGLVITNLN</sequence>
<evidence type="ECO:0000313" key="1">
    <source>
        <dbReference type="EMBL" id="OAY28339.1"/>
    </source>
</evidence>
<gene>
    <name evidence="1" type="ORF">MANES_15G059100</name>
</gene>
<dbReference type="EMBL" id="CM004401">
    <property type="protein sequence ID" value="OAY28339.1"/>
    <property type="molecule type" value="Genomic_DNA"/>
</dbReference>